<keyword evidence="8" id="KW-0732">Signal</keyword>
<dbReference type="PROSITE" id="PS00136">
    <property type="entry name" value="SUBTILASE_ASP"/>
    <property type="match status" value="1"/>
</dbReference>
<gene>
    <name evidence="10" type="ORF">ACFFQA_19380</name>
</gene>
<dbReference type="InterPro" id="IPR034213">
    <property type="entry name" value="S8_Vpr-like"/>
</dbReference>
<evidence type="ECO:0000313" key="10">
    <source>
        <dbReference type="EMBL" id="MFB9906105.1"/>
    </source>
</evidence>
<dbReference type="Gene3D" id="3.40.50.200">
    <property type="entry name" value="Peptidase S8/S53 domain"/>
    <property type="match status" value="2"/>
</dbReference>
<dbReference type="InterPro" id="IPR036852">
    <property type="entry name" value="Peptidase_S8/S53_dom_sf"/>
</dbReference>
<evidence type="ECO:0000313" key="11">
    <source>
        <dbReference type="Proteomes" id="UP001589693"/>
    </source>
</evidence>
<dbReference type="PANTHER" id="PTHR43806:SF11">
    <property type="entry name" value="CEREVISIN-RELATED"/>
    <property type="match status" value="1"/>
</dbReference>
<feature type="domain" description="Peptidase S8/S53" evidence="9">
    <location>
        <begin position="187"/>
        <end position="650"/>
    </location>
</feature>
<keyword evidence="11" id="KW-1185">Reference proteome</keyword>
<keyword evidence="4 5" id="KW-0720">Serine protease</keyword>
<feature type="active site" description="Charge relay system" evidence="5">
    <location>
        <position position="267"/>
    </location>
</feature>
<dbReference type="PRINTS" id="PR00723">
    <property type="entry name" value="SUBTILISIN"/>
</dbReference>
<sequence>MARRRGHTLRGGAVVLVAALVATGFAGHATAQPTPPADPLTPAPPTAPWPALAERDRVDPDLLAMDGTATAFVELTERPLVDVYAEQRRNRATTEQTAQAVRANRDRMSQQADRVVKALGSGGTELYRTSNALSGLMVSGEARKLAALGELPEVRSVRRSLPTGRMNASAAQLTKAVTAWKSTGRLGENIRIGIVDDGVDYTHATFGGPGTKAAYKAIDSTKTDPSYFPTAKVVGGTDLAGDDYDASGRFGSRTPKPDPNPLACGQHGTHVAGTAAGYGVNGDGSTFKGDYNTLGGQQLAGMRIGPGTAPKAKIYAYKVFGCKGSTSVTSKAMDLVLDPNGDGDFSDRLDVVNLSLGTDFGTPDTPENKIIKTLAEHGVLVVAANGNGGDINDVGGSPANAPSTLAVANTRDAYALRDGLDVTAPSTVAGRKAGQYSSEYTGFDSLDLTRQVVTMSDEANKDGCKAYSASDKAAAADKIVWLDWDDDDATRKCGSAVRANNAEAAGAKAVLLPSTVFEFTAGIAGNKNVPMFQLTRQASEQLRPVLGQLSVRLRGSLRGSTPNVEPKIADTVTPSSSRGGRGPAVKPDVAAPGDTISSAKAGSGNEVLVLGGTSMASPHVAGIAALVRQAHPDWSPEEVKASVMNTATATITAAADKKVAEGPQRVGSGRVDALAAQQNQILAMADDDSRSVSVSFGTVEVIDRVRATRTVKVVNKGDRAARVKIDYVAATKMPGVRYEVTPNELELGPKLTRTFTVTLRIDDARMLRKAIDPTMDEKQGGKARQFLADSSGWLTVTPNGGSPLRVPVYAAPKPVAQMTAQKLDVGAQRLVSLTGRALDQGTGGQAYRSLVSVFELHGSSPQQRECGGTVVDNCTINQTARGGDLRWFGANSTPQGLVTFGIATWGDWASLGGNTVPFIDIDTNGDNKPDRRVEVGRQPQTDLLLAQTRDLTNRQPDGTYALIEAQPVNTQYGDVDTNVYDTNVIALPTSLKALGIAPGATSAPLKYVIGVRGYYVAPSDSDGLLDTSGTPVTYDPLKPGVVIGSAPAVAHLARDRATLQVKPGPGTTPKELLVLHHHNLRGQRAALVPMQP</sequence>
<dbReference type="InterPro" id="IPR023827">
    <property type="entry name" value="Peptidase_S8_Asp-AS"/>
</dbReference>
<feature type="active site" description="Charge relay system" evidence="5">
    <location>
        <position position="614"/>
    </location>
</feature>
<name>A0ABV6A0B9_9PSEU</name>
<feature type="region of interest" description="Disordered" evidence="7">
    <location>
        <begin position="29"/>
        <end position="51"/>
    </location>
</feature>
<evidence type="ECO:0000256" key="7">
    <source>
        <dbReference type="SAM" id="MobiDB-lite"/>
    </source>
</evidence>
<dbReference type="Pfam" id="PF00082">
    <property type="entry name" value="Peptidase_S8"/>
    <property type="match status" value="1"/>
</dbReference>
<proteinExistence type="inferred from homology"/>
<keyword evidence="3 5" id="KW-0378">Hydrolase</keyword>
<comment type="caution">
    <text evidence="10">The sequence shown here is derived from an EMBL/GenBank/DDBJ whole genome shotgun (WGS) entry which is preliminary data.</text>
</comment>
<feature type="active site" description="Charge relay system" evidence="5">
    <location>
        <position position="196"/>
    </location>
</feature>
<dbReference type="InterPro" id="IPR023828">
    <property type="entry name" value="Peptidase_S8_Ser-AS"/>
</dbReference>
<reference evidence="10 11" key="1">
    <citation type="submission" date="2024-09" db="EMBL/GenBank/DDBJ databases">
        <authorList>
            <person name="Sun Q."/>
            <person name="Mori K."/>
        </authorList>
    </citation>
    <scope>NUCLEOTIDE SEQUENCE [LARGE SCALE GENOMIC DNA]</scope>
    <source>
        <strain evidence="10 11">TBRC 7907</strain>
    </source>
</reference>
<evidence type="ECO:0000256" key="4">
    <source>
        <dbReference type="ARBA" id="ARBA00022825"/>
    </source>
</evidence>
<dbReference type="RefSeq" id="WP_377853860.1">
    <property type="nucleotide sequence ID" value="NZ_JBHLZU010000018.1"/>
</dbReference>
<evidence type="ECO:0000256" key="2">
    <source>
        <dbReference type="ARBA" id="ARBA00022670"/>
    </source>
</evidence>
<dbReference type="PROSITE" id="PS51892">
    <property type="entry name" value="SUBTILASE"/>
    <property type="match status" value="1"/>
</dbReference>
<accession>A0ABV6A0B9</accession>
<feature type="signal peptide" evidence="8">
    <location>
        <begin position="1"/>
        <end position="31"/>
    </location>
</feature>
<dbReference type="PROSITE" id="PS00138">
    <property type="entry name" value="SUBTILASE_SER"/>
    <property type="match status" value="1"/>
</dbReference>
<evidence type="ECO:0000259" key="9">
    <source>
        <dbReference type="Pfam" id="PF00082"/>
    </source>
</evidence>
<feature type="chain" id="PRO_5046633576" evidence="8">
    <location>
        <begin position="32"/>
        <end position="1092"/>
    </location>
</feature>
<keyword evidence="2 5" id="KW-0645">Protease</keyword>
<feature type="region of interest" description="Disordered" evidence="7">
    <location>
        <begin position="557"/>
        <end position="597"/>
    </location>
</feature>
<dbReference type="SUPFAM" id="SSF52743">
    <property type="entry name" value="Subtilisin-like"/>
    <property type="match status" value="1"/>
</dbReference>
<dbReference type="InterPro" id="IPR015500">
    <property type="entry name" value="Peptidase_S8_subtilisin-rel"/>
</dbReference>
<feature type="compositionally biased region" description="Pro residues" evidence="7">
    <location>
        <begin position="33"/>
        <end position="48"/>
    </location>
</feature>
<dbReference type="EMBL" id="JBHLZU010000018">
    <property type="protein sequence ID" value="MFB9906105.1"/>
    <property type="molecule type" value="Genomic_DNA"/>
</dbReference>
<evidence type="ECO:0000256" key="5">
    <source>
        <dbReference type="PROSITE-ProRule" id="PRU01240"/>
    </source>
</evidence>
<dbReference type="PROSITE" id="PS00137">
    <property type="entry name" value="SUBTILASE_HIS"/>
    <property type="match status" value="1"/>
</dbReference>
<dbReference type="PANTHER" id="PTHR43806">
    <property type="entry name" value="PEPTIDASE S8"/>
    <property type="match status" value="1"/>
</dbReference>
<dbReference type="CDD" id="cd07474">
    <property type="entry name" value="Peptidases_S8_subtilisin_Vpr-like"/>
    <property type="match status" value="1"/>
</dbReference>
<evidence type="ECO:0000256" key="3">
    <source>
        <dbReference type="ARBA" id="ARBA00022801"/>
    </source>
</evidence>
<evidence type="ECO:0000256" key="1">
    <source>
        <dbReference type="ARBA" id="ARBA00011073"/>
    </source>
</evidence>
<evidence type="ECO:0000256" key="8">
    <source>
        <dbReference type="SAM" id="SignalP"/>
    </source>
</evidence>
<dbReference type="InterPro" id="IPR022398">
    <property type="entry name" value="Peptidase_S8_His-AS"/>
</dbReference>
<dbReference type="InterPro" id="IPR000209">
    <property type="entry name" value="Peptidase_S8/S53_dom"/>
</dbReference>
<dbReference type="InterPro" id="IPR050131">
    <property type="entry name" value="Peptidase_S8_subtilisin-like"/>
</dbReference>
<dbReference type="Proteomes" id="UP001589693">
    <property type="component" value="Unassembled WGS sequence"/>
</dbReference>
<comment type="similarity">
    <text evidence="1 5 6">Belongs to the peptidase S8 family.</text>
</comment>
<protein>
    <submittedName>
        <fullName evidence="10">S8 family serine peptidase</fullName>
    </submittedName>
</protein>
<organism evidence="10 11">
    <name type="scientific">Allokutzneria oryzae</name>
    <dbReference type="NCBI Taxonomy" id="1378989"/>
    <lineage>
        <taxon>Bacteria</taxon>
        <taxon>Bacillati</taxon>
        <taxon>Actinomycetota</taxon>
        <taxon>Actinomycetes</taxon>
        <taxon>Pseudonocardiales</taxon>
        <taxon>Pseudonocardiaceae</taxon>
        <taxon>Allokutzneria</taxon>
    </lineage>
</organism>
<evidence type="ECO:0000256" key="6">
    <source>
        <dbReference type="RuleBase" id="RU003355"/>
    </source>
</evidence>